<sequence length="118" mass="12751">MADNYIARKDGQWRVVSIVPDVCRTPTGPSTPPVPYPVIAELDDTVQIVPSVRVNGRPLVVLNQSFIPTTKGDHAGVAKGVSSGTVGSKCYPQEHSKTVRAGKKQILRHGDKFWMNGA</sequence>
<dbReference type="EMBL" id="DAAMHO010000031">
    <property type="protein sequence ID" value="HAC6696440.1"/>
    <property type="molecule type" value="Genomic_DNA"/>
</dbReference>
<gene>
    <name evidence="1" type="ORF">G0D16_19735</name>
</gene>
<protein>
    <submittedName>
        <fullName evidence="1">DUF4150 domain-containing protein</fullName>
    </submittedName>
</protein>
<organism evidence="1">
    <name type="scientific">Salmonella bongori serovar 44:r:-</name>
    <dbReference type="NCBI Taxonomy" id="1967585"/>
    <lineage>
        <taxon>Bacteria</taxon>
        <taxon>Pseudomonadati</taxon>
        <taxon>Pseudomonadota</taxon>
        <taxon>Gammaproteobacteria</taxon>
        <taxon>Enterobacterales</taxon>
        <taxon>Enterobacteriaceae</taxon>
        <taxon>Salmonella</taxon>
    </lineage>
</organism>
<name>A0A702C2I1_SALBN</name>
<comment type="caution">
    <text evidence="1">The sequence shown here is derived from an EMBL/GenBank/DDBJ whole genome shotgun (WGS) entry which is preliminary data.</text>
</comment>
<proteinExistence type="predicted"/>
<accession>A0A702C2I1</accession>
<reference evidence="1" key="2">
    <citation type="submission" date="2018-09" db="EMBL/GenBank/DDBJ databases">
        <authorList>
            <consortium name="NCBI Pathogen Detection Project"/>
        </authorList>
    </citation>
    <scope>NUCLEOTIDE SEQUENCE</scope>
    <source>
        <strain evidence="1">2702-77</strain>
    </source>
</reference>
<reference evidence="1" key="1">
    <citation type="journal article" date="2018" name="Genome Biol.">
        <title>SKESA: strategic k-mer extension for scrupulous assemblies.</title>
        <authorList>
            <person name="Souvorov A."/>
            <person name="Agarwala R."/>
            <person name="Lipman D.J."/>
        </authorList>
    </citation>
    <scope>NUCLEOTIDE SEQUENCE</scope>
    <source>
        <strain evidence="1">2702-77</strain>
    </source>
</reference>
<evidence type="ECO:0000313" key="1">
    <source>
        <dbReference type="EMBL" id="HAC6696440.1"/>
    </source>
</evidence>
<dbReference type="AlphaFoldDB" id="A0A702C2I1"/>
<dbReference type="Pfam" id="PF13665">
    <property type="entry name" value="Tox-PAAR-like"/>
    <property type="match status" value="1"/>
</dbReference>